<evidence type="ECO:0000313" key="1">
    <source>
        <dbReference type="EMBL" id="AEE88231.1"/>
    </source>
</evidence>
<protein>
    <submittedName>
        <fullName evidence="2">Uncharacterized protein</fullName>
    </submittedName>
</protein>
<dbReference type="EMBL" id="GL890969">
    <property type="protein sequence ID" value="EGJ29568.1"/>
    <property type="molecule type" value="Genomic_DNA"/>
</dbReference>
<accession>F4Y157</accession>
<reference evidence="2" key="2">
    <citation type="journal article" date="2011" name="Proc. Natl. Acad. Sci. U.S.A.">
        <title>Genomic insights into the physiology and ecology of the marine filamentous cyanobacterium Lyngbya majuscula.</title>
        <authorList>
            <person name="Jones A.C."/>
            <person name="Monroe E.A."/>
            <person name="Podell S."/>
            <person name="Hess W.R."/>
            <person name="Klages S."/>
            <person name="Esquenazi E."/>
            <person name="Niessen S."/>
            <person name="Hoover H."/>
            <person name="Rothmann M."/>
            <person name="Lasken R.S."/>
            <person name="Yates J.R.III."/>
            <person name="Reinhardt R."/>
            <person name="Kube M."/>
            <person name="Burkart M.D."/>
            <person name="Allen E.E."/>
            <person name="Dorrestein P.C."/>
            <person name="Gerwick W.H."/>
            <person name="Gerwick L."/>
        </authorList>
    </citation>
    <scope>NUCLEOTIDE SEQUENCE</scope>
    <source>
        <strain evidence="2">3L</strain>
    </source>
</reference>
<dbReference type="EMBL" id="HQ696495">
    <property type="protein sequence ID" value="AEE88231.1"/>
    <property type="molecule type" value="Genomic_DNA"/>
</dbReference>
<sequence length="45" mass="5014">MPVNHDQRGFPPNQVGVTSMMQKKITIINPSFSASHRISLGNTEF</sequence>
<reference evidence="1 3" key="1">
    <citation type="journal article" date="2011" name="Proc. Natl. Acad. Sci. U.S.A.">
        <title>Genomic insights into the physiology and ecology of the marine filamentous cyanobacterium Lyngbya majuscula.</title>
        <authorList>
            <person name="Jones A.C."/>
            <person name="Monroe E.A."/>
            <person name="Podell S."/>
            <person name="Hess W.R."/>
            <person name="Klages S."/>
            <person name="Esquenazi E."/>
            <person name="Niessen S."/>
            <person name="Hoover H."/>
            <person name="Rothmann M."/>
            <person name="Lasken R.S."/>
            <person name="Yates J.R.III."/>
            <person name="Reinhardt R."/>
            <person name="Kube M."/>
            <person name="Burkart M.D."/>
            <person name="Allen E.E."/>
            <person name="Dorrestein P.C."/>
            <person name="Gerwick W.H."/>
            <person name="Gerwick L."/>
        </authorList>
    </citation>
    <scope>NUCLEOTIDE SEQUENCE [LARGE SCALE GENOMIC DNA]</scope>
    <source>
        <strain evidence="1 3">3L</strain>
    </source>
</reference>
<evidence type="ECO:0000313" key="3">
    <source>
        <dbReference type="Proteomes" id="UP000003959"/>
    </source>
</evidence>
<evidence type="ECO:0000313" key="2">
    <source>
        <dbReference type="EMBL" id="EGJ29568.1"/>
    </source>
</evidence>
<dbReference type="Proteomes" id="UP000003959">
    <property type="component" value="Unassembled WGS sequence"/>
</dbReference>
<proteinExistence type="predicted"/>
<keyword evidence="3" id="KW-1185">Reference proteome</keyword>
<name>F4Y157_9CYAN</name>
<organism evidence="2 3">
    <name type="scientific">Moorena producens 3L</name>
    <dbReference type="NCBI Taxonomy" id="489825"/>
    <lineage>
        <taxon>Bacteria</taxon>
        <taxon>Bacillati</taxon>
        <taxon>Cyanobacteriota</taxon>
        <taxon>Cyanophyceae</taxon>
        <taxon>Coleofasciculales</taxon>
        <taxon>Coleofasciculaceae</taxon>
        <taxon>Moorena</taxon>
    </lineage>
</organism>
<dbReference type="HOGENOM" id="CLU_3202157_0_0_3"/>
<gene>
    <name evidence="2" type="ORF">LYNGBM3L_62460</name>
</gene>
<dbReference type="AlphaFoldDB" id="F4Y157"/>